<sequence length="512" mass="55392">MAEAKAPAREKAQAHERAVFEAIETMVTSTLWAYHSSKSPDRSLDPRCASQQRSGSCGGIGHMSRERRAVPVPIISNPELPPNPNREAITTTCDARGRRHCVNGSKSYNCGESPGALSGWVSMAHLRSRLLRPLILRSHMVPLTIGGISLRPFVGHLDRCSRGCLHPRDVFGRLVIGNLAQHGFPNKRALYVGGLDPRVTEDVLRQIFETTGHVQNVKIIPDFGAGPATRAFPSQAQGSRCPHQIQGHSRKGDLTGKRSYGRLPASLPRQPSGRCRGGTYKSGPAPARCLPSEAPTTGNRAQRDEPPDDFDFDFDFNFALASFDNLASSLARIFSSSRALTLAGCCRSILGEERRPEHTDSDDEKPEVLTTRPEESVVPPVARKADQSKHCKYYSTGGNCVYPRRLDPNPPRSTLLNDKEQEDLSIVQAIKYLQDKGAYKKKNPLDQSSGGRRGVGGGGGRFPSAVCPGTRCSVAGLSGFGAVVPGLHDTDAAKVANAAAIVMMQVKVTYAN</sequence>
<evidence type="ECO:0000256" key="2">
    <source>
        <dbReference type="SAM" id="MobiDB-lite"/>
    </source>
</evidence>
<dbReference type="Gene3D" id="3.30.70.330">
    <property type="match status" value="1"/>
</dbReference>
<gene>
    <name evidence="4" type="ORF">B0H65DRAFT_591218</name>
</gene>
<name>A0AAE0MP19_9PEZI</name>
<dbReference type="Proteomes" id="UP001278500">
    <property type="component" value="Unassembled WGS sequence"/>
</dbReference>
<dbReference type="AlphaFoldDB" id="A0AAE0MP19"/>
<dbReference type="SUPFAM" id="SSF54928">
    <property type="entry name" value="RNA-binding domain, RBD"/>
    <property type="match status" value="1"/>
</dbReference>
<reference evidence="4" key="1">
    <citation type="journal article" date="2023" name="Mol. Phylogenet. Evol.">
        <title>Genome-scale phylogeny and comparative genomics of the fungal order Sordariales.</title>
        <authorList>
            <person name="Hensen N."/>
            <person name="Bonometti L."/>
            <person name="Westerberg I."/>
            <person name="Brannstrom I.O."/>
            <person name="Guillou S."/>
            <person name="Cros-Aarteil S."/>
            <person name="Calhoun S."/>
            <person name="Haridas S."/>
            <person name="Kuo A."/>
            <person name="Mondo S."/>
            <person name="Pangilinan J."/>
            <person name="Riley R."/>
            <person name="LaButti K."/>
            <person name="Andreopoulos B."/>
            <person name="Lipzen A."/>
            <person name="Chen C."/>
            <person name="Yan M."/>
            <person name="Daum C."/>
            <person name="Ng V."/>
            <person name="Clum A."/>
            <person name="Steindorff A."/>
            <person name="Ohm R.A."/>
            <person name="Martin F."/>
            <person name="Silar P."/>
            <person name="Natvig D.O."/>
            <person name="Lalanne C."/>
            <person name="Gautier V."/>
            <person name="Ament-Velasquez S.L."/>
            <person name="Kruys A."/>
            <person name="Hutchinson M.I."/>
            <person name="Powell A.J."/>
            <person name="Barry K."/>
            <person name="Miller A.N."/>
            <person name="Grigoriev I.V."/>
            <person name="Debuchy R."/>
            <person name="Gladieux P."/>
            <person name="Hiltunen Thoren M."/>
            <person name="Johannesson H."/>
        </authorList>
    </citation>
    <scope>NUCLEOTIDE SEQUENCE</scope>
    <source>
        <strain evidence="4">CBS 560.94</strain>
    </source>
</reference>
<feature type="region of interest" description="Disordered" evidence="2">
    <location>
        <begin position="36"/>
        <end position="63"/>
    </location>
</feature>
<dbReference type="InterPro" id="IPR000504">
    <property type="entry name" value="RRM_dom"/>
</dbReference>
<organism evidence="4 5">
    <name type="scientific">Neurospora tetraspora</name>
    <dbReference type="NCBI Taxonomy" id="94610"/>
    <lineage>
        <taxon>Eukaryota</taxon>
        <taxon>Fungi</taxon>
        <taxon>Dikarya</taxon>
        <taxon>Ascomycota</taxon>
        <taxon>Pezizomycotina</taxon>
        <taxon>Sordariomycetes</taxon>
        <taxon>Sordariomycetidae</taxon>
        <taxon>Sordariales</taxon>
        <taxon>Sordariaceae</taxon>
        <taxon>Neurospora</taxon>
    </lineage>
</organism>
<dbReference type="PROSITE" id="PS50102">
    <property type="entry name" value="RRM"/>
    <property type="match status" value="1"/>
</dbReference>
<evidence type="ECO:0000259" key="3">
    <source>
        <dbReference type="PROSITE" id="PS50102"/>
    </source>
</evidence>
<protein>
    <recommendedName>
        <fullName evidence="3">RRM domain-containing protein</fullName>
    </recommendedName>
</protein>
<feature type="region of interest" description="Disordered" evidence="2">
    <location>
        <begin position="441"/>
        <end position="460"/>
    </location>
</feature>
<dbReference type="Pfam" id="PF00076">
    <property type="entry name" value="RRM_1"/>
    <property type="match status" value="1"/>
</dbReference>
<dbReference type="InterPro" id="IPR035979">
    <property type="entry name" value="RBD_domain_sf"/>
</dbReference>
<comment type="caution">
    <text evidence="4">The sequence shown here is derived from an EMBL/GenBank/DDBJ whole genome shotgun (WGS) entry which is preliminary data.</text>
</comment>
<keyword evidence="5" id="KW-1185">Reference proteome</keyword>
<evidence type="ECO:0000313" key="5">
    <source>
        <dbReference type="Proteomes" id="UP001278500"/>
    </source>
</evidence>
<proteinExistence type="predicted"/>
<feature type="domain" description="RRM" evidence="3">
    <location>
        <begin position="188"/>
        <end position="259"/>
    </location>
</feature>
<evidence type="ECO:0000313" key="4">
    <source>
        <dbReference type="EMBL" id="KAK3338854.1"/>
    </source>
</evidence>
<dbReference type="RefSeq" id="XP_062678214.1">
    <property type="nucleotide sequence ID" value="XM_062831091.1"/>
</dbReference>
<evidence type="ECO:0000256" key="1">
    <source>
        <dbReference type="PROSITE-ProRule" id="PRU00176"/>
    </source>
</evidence>
<feature type="compositionally biased region" description="Gly residues" evidence="2">
    <location>
        <begin position="451"/>
        <end position="460"/>
    </location>
</feature>
<reference evidence="4" key="2">
    <citation type="submission" date="2023-06" db="EMBL/GenBank/DDBJ databases">
        <authorList>
            <consortium name="Lawrence Berkeley National Laboratory"/>
            <person name="Haridas S."/>
            <person name="Hensen N."/>
            <person name="Bonometti L."/>
            <person name="Westerberg I."/>
            <person name="Brannstrom I.O."/>
            <person name="Guillou S."/>
            <person name="Cros-Aarteil S."/>
            <person name="Calhoun S."/>
            <person name="Kuo A."/>
            <person name="Mondo S."/>
            <person name="Pangilinan J."/>
            <person name="Riley R."/>
            <person name="Labutti K."/>
            <person name="Andreopoulos B."/>
            <person name="Lipzen A."/>
            <person name="Chen C."/>
            <person name="Yanf M."/>
            <person name="Daum C."/>
            <person name="Ng V."/>
            <person name="Clum A."/>
            <person name="Steindorff A."/>
            <person name="Ohm R."/>
            <person name="Martin F."/>
            <person name="Silar P."/>
            <person name="Natvig D."/>
            <person name="Lalanne C."/>
            <person name="Gautier V."/>
            <person name="Ament-Velasquez S.L."/>
            <person name="Kruys A."/>
            <person name="Hutchinson M.I."/>
            <person name="Powell A.J."/>
            <person name="Barry K."/>
            <person name="Miller A.N."/>
            <person name="Grigoriev I.V."/>
            <person name="Debuchy R."/>
            <person name="Gladieux P."/>
            <person name="Thoren M.H."/>
            <person name="Johannesson H."/>
        </authorList>
    </citation>
    <scope>NUCLEOTIDE SEQUENCE</scope>
    <source>
        <strain evidence="4">CBS 560.94</strain>
    </source>
</reference>
<feature type="region of interest" description="Disordered" evidence="2">
    <location>
        <begin position="231"/>
        <end position="308"/>
    </location>
</feature>
<dbReference type="EMBL" id="JAUEPP010000007">
    <property type="protein sequence ID" value="KAK3338854.1"/>
    <property type="molecule type" value="Genomic_DNA"/>
</dbReference>
<dbReference type="InterPro" id="IPR012677">
    <property type="entry name" value="Nucleotide-bd_a/b_plait_sf"/>
</dbReference>
<keyword evidence="1" id="KW-0694">RNA-binding</keyword>
<dbReference type="GO" id="GO:0003723">
    <property type="term" value="F:RNA binding"/>
    <property type="evidence" value="ECO:0007669"/>
    <property type="project" value="UniProtKB-UniRule"/>
</dbReference>
<dbReference type="GeneID" id="87868245"/>
<feature type="region of interest" description="Disordered" evidence="2">
    <location>
        <begin position="353"/>
        <end position="382"/>
    </location>
</feature>
<accession>A0AAE0MP19</accession>